<sequence>MRQYKTKKAMQEKGLNPNLLHHPVPPPFPPRRIPVQMLVRDGKPCPDLSKPFGDHQLGNGFGSFGGMQPSAAASFMPQTGHLGLPASQYYMHNTWGW</sequence>
<feature type="region of interest" description="Disordered" evidence="1">
    <location>
        <begin position="1"/>
        <end position="32"/>
    </location>
</feature>
<feature type="compositionally biased region" description="Pro residues" evidence="1">
    <location>
        <begin position="23"/>
        <end position="32"/>
    </location>
</feature>
<dbReference type="Proteomes" id="UP000887566">
    <property type="component" value="Unplaced"/>
</dbReference>
<dbReference type="WBParaSite" id="PSAMB.scaffold14800size1775.g36234.t1">
    <property type="protein sequence ID" value="PSAMB.scaffold14800size1775.g36234.t1"/>
    <property type="gene ID" value="PSAMB.scaffold14800size1775.g36234"/>
</dbReference>
<feature type="region of interest" description="Disordered" evidence="1">
    <location>
        <begin position="44"/>
        <end position="63"/>
    </location>
</feature>
<keyword evidence="2" id="KW-1185">Reference proteome</keyword>
<reference evidence="3" key="1">
    <citation type="submission" date="2022-11" db="UniProtKB">
        <authorList>
            <consortium name="WormBaseParasite"/>
        </authorList>
    </citation>
    <scope>IDENTIFICATION</scope>
</reference>
<evidence type="ECO:0000256" key="1">
    <source>
        <dbReference type="SAM" id="MobiDB-lite"/>
    </source>
</evidence>
<dbReference type="AlphaFoldDB" id="A0A914V2N8"/>
<accession>A0A914V2N8</accession>
<evidence type="ECO:0000313" key="2">
    <source>
        <dbReference type="Proteomes" id="UP000887566"/>
    </source>
</evidence>
<organism evidence="2 3">
    <name type="scientific">Plectus sambesii</name>
    <dbReference type="NCBI Taxonomy" id="2011161"/>
    <lineage>
        <taxon>Eukaryota</taxon>
        <taxon>Metazoa</taxon>
        <taxon>Ecdysozoa</taxon>
        <taxon>Nematoda</taxon>
        <taxon>Chromadorea</taxon>
        <taxon>Plectida</taxon>
        <taxon>Plectina</taxon>
        <taxon>Plectoidea</taxon>
        <taxon>Plectidae</taxon>
        <taxon>Plectus</taxon>
    </lineage>
</organism>
<evidence type="ECO:0000313" key="3">
    <source>
        <dbReference type="WBParaSite" id="PSAMB.scaffold14800size1775.g36234.t1"/>
    </source>
</evidence>
<protein>
    <submittedName>
        <fullName evidence="3">Uncharacterized protein</fullName>
    </submittedName>
</protein>
<proteinExistence type="predicted"/>
<name>A0A914V2N8_9BILA</name>